<keyword evidence="7" id="KW-1185">Reference proteome</keyword>
<gene>
    <name evidence="6" type="ORF">RRG08_006225</name>
</gene>
<keyword evidence="3" id="KW-0964">Secreted</keyword>
<evidence type="ECO:0000256" key="4">
    <source>
        <dbReference type="ARBA" id="ARBA00023157"/>
    </source>
</evidence>
<dbReference type="GO" id="GO:0030199">
    <property type="term" value="P:collagen fibril organization"/>
    <property type="evidence" value="ECO:0007669"/>
    <property type="project" value="TreeGrafter"/>
</dbReference>
<evidence type="ECO:0008006" key="8">
    <source>
        <dbReference type="Google" id="ProtNLM"/>
    </source>
</evidence>
<name>A0AAE0YQ56_9GAST</name>
<organism evidence="6 7">
    <name type="scientific">Elysia crispata</name>
    <name type="common">lettuce slug</name>
    <dbReference type="NCBI Taxonomy" id="231223"/>
    <lineage>
        <taxon>Eukaryota</taxon>
        <taxon>Metazoa</taxon>
        <taxon>Spiralia</taxon>
        <taxon>Lophotrochozoa</taxon>
        <taxon>Mollusca</taxon>
        <taxon>Gastropoda</taxon>
        <taxon>Heterobranchia</taxon>
        <taxon>Euthyneura</taxon>
        <taxon>Panpulmonata</taxon>
        <taxon>Sacoglossa</taxon>
        <taxon>Placobranchoidea</taxon>
        <taxon>Plakobranchidae</taxon>
        <taxon>Elysia</taxon>
    </lineage>
</organism>
<evidence type="ECO:0000256" key="2">
    <source>
        <dbReference type="ARBA" id="ARBA00008712"/>
    </source>
</evidence>
<comment type="caution">
    <text evidence="6">The sequence shown here is derived from an EMBL/GenBank/DDBJ whole genome shotgun (WGS) entry which is preliminary data.</text>
</comment>
<evidence type="ECO:0000256" key="3">
    <source>
        <dbReference type="ARBA" id="ARBA00022525"/>
    </source>
</evidence>
<evidence type="ECO:0000313" key="7">
    <source>
        <dbReference type="Proteomes" id="UP001283361"/>
    </source>
</evidence>
<dbReference type="AlphaFoldDB" id="A0AAE0YQ56"/>
<protein>
    <recommendedName>
        <fullName evidence="8">Dermatopontin</fullName>
    </recommendedName>
</protein>
<dbReference type="Pfam" id="PF14704">
    <property type="entry name" value="DERM"/>
    <property type="match status" value="1"/>
</dbReference>
<comment type="subcellular location">
    <subcellularLocation>
        <location evidence="1">Secreted</location>
    </subcellularLocation>
</comment>
<dbReference type="GO" id="GO:0005615">
    <property type="term" value="C:extracellular space"/>
    <property type="evidence" value="ECO:0007669"/>
    <property type="project" value="TreeGrafter"/>
</dbReference>
<evidence type="ECO:0000256" key="5">
    <source>
        <dbReference type="SAM" id="Phobius"/>
    </source>
</evidence>
<comment type="similarity">
    <text evidence="2">Belongs to the dermatopontin family.</text>
</comment>
<dbReference type="InterPro" id="IPR026645">
    <property type="entry name" value="Dermatopontin"/>
</dbReference>
<dbReference type="GO" id="GO:0031012">
    <property type="term" value="C:extracellular matrix"/>
    <property type="evidence" value="ECO:0007669"/>
    <property type="project" value="TreeGrafter"/>
</dbReference>
<keyword evidence="5" id="KW-0472">Membrane</keyword>
<evidence type="ECO:0000256" key="1">
    <source>
        <dbReference type="ARBA" id="ARBA00004613"/>
    </source>
</evidence>
<accession>A0AAE0YQ56</accession>
<sequence>MVRNKGNKTFWDTTVTSKASYSRVVGSFSYSQMMSPKFSGSLIVLVPALIVVLGVALYTSTVNGSYVNNWRGSFHYSCPRGKVIHGVSSVYRNHDRRWSFSCASAPNSASPTSCIVNNYPNTWRRPMNFRCPNNYVITGVLSYQSSTSRDRRLKFKCCKHSGYRTTQCRWTYYRNNFQNYLTYSVPSNKVLAGWASVFSGTVGDRRHKFLECSYAQPAQEFLRVLHGVRRRWGLTRH</sequence>
<keyword evidence="5" id="KW-1133">Transmembrane helix</keyword>
<keyword evidence="4" id="KW-1015">Disulfide bond</keyword>
<dbReference type="PANTHER" id="PTHR15040">
    <property type="entry name" value="DERMATOPONTIN-RELATED"/>
    <property type="match status" value="1"/>
</dbReference>
<proteinExistence type="inferred from homology"/>
<feature type="transmembrane region" description="Helical" evidence="5">
    <location>
        <begin position="38"/>
        <end position="58"/>
    </location>
</feature>
<dbReference type="EMBL" id="JAWDGP010005687">
    <property type="protein sequence ID" value="KAK3753834.1"/>
    <property type="molecule type" value="Genomic_DNA"/>
</dbReference>
<evidence type="ECO:0000313" key="6">
    <source>
        <dbReference type="EMBL" id="KAK3753834.1"/>
    </source>
</evidence>
<dbReference type="Proteomes" id="UP001283361">
    <property type="component" value="Unassembled WGS sequence"/>
</dbReference>
<reference evidence="6" key="1">
    <citation type="journal article" date="2023" name="G3 (Bethesda)">
        <title>A reference genome for the long-term kleptoplast-retaining sea slug Elysia crispata morphotype clarki.</title>
        <authorList>
            <person name="Eastman K.E."/>
            <person name="Pendleton A.L."/>
            <person name="Shaikh M.A."/>
            <person name="Suttiyut T."/>
            <person name="Ogas R."/>
            <person name="Tomko P."/>
            <person name="Gavelis G."/>
            <person name="Widhalm J.R."/>
            <person name="Wisecaver J.H."/>
        </authorList>
    </citation>
    <scope>NUCLEOTIDE SEQUENCE</scope>
    <source>
        <strain evidence="6">ECLA1</strain>
    </source>
</reference>
<dbReference type="PANTHER" id="PTHR15040:SF1">
    <property type="entry name" value="DERMATOPONTIN-LIKE ISOFORM X1"/>
    <property type="match status" value="1"/>
</dbReference>
<keyword evidence="5" id="KW-0812">Transmembrane</keyword>